<name>V5Z741_9GAMM</name>
<dbReference type="Proteomes" id="UP000018217">
    <property type="component" value="Unassembled WGS sequence"/>
</dbReference>
<comment type="caution">
    <text evidence="1">The sequence shown here is derived from an EMBL/GenBank/DDBJ whole genome shotgun (WGS) entry which is preliminary data.</text>
</comment>
<proteinExistence type="predicted"/>
<dbReference type="RefSeq" id="WP_023654856.1">
    <property type="nucleotide sequence ID" value="NZ_CAHS01000014.1"/>
</dbReference>
<dbReference type="OrthoDB" id="6518890at2"/>
<evidence type="ECO:0000313" key="1">
    <source>
        <dbReference type="EMBL" id="CCG87058.1"/>
    </source>
</evidence>
<dbReference type="InterPro" id="IPR013388">
    <property type="entry name" value="T3SS_OrgA/MxiK"/>
</dbReference>
<dbReference type="Pfam" id="PF09482">
    <property type="entry name" value="OrgA_MxiK"/>
    <property type="match status" value="1"/>
</dbReference>
<protein>
    <submittedName>
        <fullName evidence="1">Oxygen-regulated invasion protein orgA</fullName>
    </submittedName>
</protein>
<keyword evidence="2" id="KW-1185">Reference proteome</keyword>
<dbReference type="AlphaFoldDB" id="V5Z741"/>
<evidence type="ECO:0000313" key="2">
    <source>
        <dbReference type="Proteomes" id="UP000018217"/>
    </source>
</evidence>
<organism evidence="1 2">
    <name type="scientific">Erwinia piriflorinigrans CFBP 5888</name>
    <dbReference type="NCBI Taxonomy" id="1161919"/>
    <lineage>
        <taxon>Bacteria</taxon>
        <taxon>Pseudomonadati</taxon>
        <taxon>Pseudomonadota</taxon>
        <taxon>Gammaproteobacteria</taxon>
        <taxon>Enterobacterales</taxon>
        <taxon>Erwiniaceae</taxon>
        <taxon>Erwinia</taxon>
    </lineage>
</organism>
<dbReference type="EMBL" id="CAHS01000014">
    <property type="protein sequence ID" value="CCG87058.1"/>
    <property type="molecule type" value="Genomic_DNA"/>
</dbReference>
<accession>V5Z741</accession>
<dbReference type="STRING" id="1161919.EPIR_1693"/>
<gene>
    <name evidence="1" type="primary">orgA</name>
    <name evidence="1" type="ORF">EPIR_1693</name>
</gene>
<sequence length="184" mass="21186">MFLETEKMLKILYSPVIYSHPTHLPDSIHNMNNEDNVLINYWLITHYQLKDLPAHWEARDSISLLILSRWELIHDAACMIGGYLLRCQLLKKCATLMSNPRLSSFISLPIRHHVLLANTENNLDTLSLGVAFVLSQIPHLPIGLKERVILILPAEIKLPEIYIARCPDHLNLLKMAINYAIDYK</sequence>
<reference evidence="1 2" key="1">
    <citation type="journal article" date="2013" name="Syst. Appl. Microbiol.">
        <title>Phylogenetic position and virulence apparatus of the pear flower necrosis pathogen Erwinia piriflorinigrans CFBP 5888T as assessed by comparative genomics.</title>
        <authorList>
            <person name="Smits T.H."/>
            <person name="Rezzonico F."/>
            <person name="Lopez M.M."/>
            <person name="Blom J."/>
            <person name="Goesmann A."/>
            <person name="Frey J.E."/>
            <person name="Duffy B."/>
        </authorList>
    </citation>
    <scope>NUCLEOTIDE SEQUENCE [LARGE SCALE GENOMIC DNA]</scope>
    <source>
        <strain evidence="2">CFBP5888</strain>
    </source>
</reference>